<dbReference type="NCBIfam" id="NF003921">
    <property type="entry name" value="PRK05443.2-2"/>
    <property type="match status" value="1"/>
</dbReference>
<keyword evidence="4 6" id="KW-0418">Kinase</keyword>
<evidence type="ECO:0000256" key="4">
    <source>
        <dbReference type="ARBA" id="ARBA00022777"/>
    </source>
</evidence>
<evidence type="ECO:0000256" key="2">
    <source>
        <dbReference type="ARBA" id="ARBA00022679"/>
    </source>
</evidence>
<evidence type="ECO:0000259" key="12">
    <source>
        <dbReference type="Pfam" id="PF17941"/>
    </source>
</evidence>
<dbReference type="Gene3D" id="3.30.1840.10">
    <property type="entry name" value="Polyphosphate kinase middle domain"/>
    <property type="match status" value="1"/>
</dbReference>
<dbReference type="InterPro" id="IPR036830">
    <property type="entry name" value="PP_kinase_middle_dom_sf"/>
</dbReference>
<evidence type="ECO:0000256" key="8">
    <source>
        <dbReference type="SAM" id="MobiDB-lite"/>
    </source>
</evidence>
<dbReference type="PIRSF" id="PIRSF015589">
    <property type="entry name" value="PP_kinase"/>
    <property type="match status" value="1"/>
</dbReference>
<protein>
    <recommendedName>
        <fullName evidence="6 7">Polyphosphate kinase</fullName>
        <ecNumber evidence="6 7">2.7.4.1</ecNumber>
    </recommendedName>
    <alternativeName>
        <fullName evidence="6">ATP-polyphosphate phosphotransferase</fullName>
    </alternativeName>
    <alternativeName>
        <fullName evidence="6">Polyphosphoric acid kinase</fullName>
    </alternativeName>
</protein>
<dbReference type="GO" id="GO:0046872">
    <property type="term" value="F:metal ion binding"/>
    <property type="evidence" value="ECO:0007669"/>
    <property type="project" value="UniProtKB-KW"/>
</dbReference>
<dbReference type="Pfam" id="PF13089">
    <property type="entry name" value="PP_kinase_N"/>
    <property type="match status" value="1"/>
</dbReference>
<feature type="domain" description="Polyphosphate kinase C-terminal" evidence="12">
    <location>
        <begin position="336"/>
        <end position="499"/>
    </location>
</feature>
<evidence type="ECO:0000313" key="13">
    <source>
        <dbReference type="EMBL" id="MDQ0289629.1"/>
    </source>
</evidence>
<dbReference type="Pfam" id="PF13090">
    <property type="entry name" value="PP_kinase_C"/>
    <property type="match status" value="1"/>
</dbReference>
<name>A0AAE4AMS5_9BACT</name>
<dbReference type="HAMAP" id="MF_00347">
    <property type="entry name" value="Polyphosphate_kinase"/>
    <property type="match status" value="1"/>
</dbReference>
<evidence type="ECO:0000259" key="11">
    <source>
        <dbReference type="Pfam" id="PF13090"/>
    </source>
</evidence>
<dbReference type="CDD" id="cd09168">
    <property type="entry name" value="PLDc_PaPPK1_C2_like"/>
    <property type="match status" value="1"/>
</dbReference>
<evidence type="ECO:0000259" key="9">
    <source>
        <dbReference type="Pfam" id="PF02503"/>
    </source>
</evidence>
<dbReference type="SUPFAM" id="SSF140356">
    <property type="entry name" value="PPK N-terminal domain-like"/>
    <property type="match status" value="1"/>
</dbReference>
<dbReference type="NCBIfam" id="NF003917">
    <property type="entry name" value="PRK05443.1-1"/>
    <property type="match status" value="1"/>
</dbReference>
<feature type="binding site" evidence="6">
    <location>
        <position position="472"/>
    </location>
    <ligand>
        <name>ATP</name>
        <dbReference type="ChEBI" id="CHEBI:30616"/>
    </ligand>
</feature>
<dbReference type="SUPFAM" id="SSF143724">
    <property type="entry name" value="PHP14-like"/>
    <property type="match status" value="1"/>
</dbReference>
<feature type="binding site" evidence="6">
    <location>
        <position position="379"/>
    </location>
    <ligand>
        <name>Mg(2+)</name>
        <dbReference type="ChEBI" id="CHEBI:18420"/>
    </ligand>
</feature>
<dbReference type="InterPro" id="IPR025200">
    <property type="entry name" value="PPK_C_dom2"/>
</dbReference>
<reference evidence="13" key="1">
    <citation type="submission" date="2023-07" db="EMBL/GenBank/DDBJ databases">
        <title>Genomic Encyclopedia of Type Strains, Phase IV (KMG-IV): sequencing the most valuable type-strain genomes for metagenomic binning, comparative biology and taxonomic classification.</title>
        <authorList>
            <person name="Goeker M."/>
        </authorList>
    </citation>
    <scope>NUCLEOTIDE SEQUENCE</scope>
    <source>
        <strain evidence="13">DSM 24202</strain>
    </source>
</reference>
<keyword evidence="1 6" id="KW-0597">Phosphoprotein</keyword>
<proteinExistence type="inferred from homology"/>
<dbReference type="SUPFAM" id="SSF56024">
    <property type="entry name" value="Phospholipase D/nuclease"/>
    <property type="match status" value="2"/>
</dbReference>
<feature type="binding site" evidence="6">
    <location>
        <position position="409"/>
    </location>
    <ligand>
        <name>Mg(2+)</name>
        <dbReference type="ChEBI" id="CHEBI:18420"/>
    </ligand>
</feature>
<evidence type="ECO:0000256" key="3">
    <source>
        <dbReference type="ARBA" id="ARBA00022741"/>
    </source>
</evidence>
<keyword evidence="6" id="KW-0479">Metal-binding</keyword>
<keyword evidence="5 6" id="KW-0067">ATP-binding</keyword>
<evidence type="ECO:0000313" key="14">
    <source>
        <dbReference type="Proteomes" id="UP001238163"/>
    </source>
</evidence>
<dbReference type="Pfam" id="PF17941">
    <property type="entry name" value="PP_kinase_C_1"/>
    <property type="match status" value="1"/>
</dbReference>
<dbReference type="Gene3D" id="3.30.870.10">
    <property type="entry name" value="Endonuclease Chain A"/>
    <property type="match status" value="2"/>
</dbReference>
<comment type="catalytic activity">
    <reaction evidence="6 7">
        <text>[phosphate](n) + ATP = [phosphate](n+1) + ADP</text>
        <dbReference type="Rhea" id="RHEA:19573"/>
        <dbReference type="Rhea" id="RHEA-COMP:9859"/>
        <dbReference type="Rhea" id="RHEA-COMP:14280"/>
        <dbReference type="ChEBI" id="CHEBI:16838"/>
        <dbReference type="ChEBI" id="CHEBI:30616"/>
        <dbReference type="ChEBI" id="CHEBI:456216"/>
        <dbReference type="EC" id="2.7.4.1"/>
    </reaction>
</comment>
<feature type="region of interest" description="Disordered" evidence="8">
    <location>
        <begin position="696"/>
        <end position="716"/>
    </location>
</feature>
<dbReference type="InterPro" id="IPR024953">
    <property type="entry name" value="PP_kinase_middle"/>
</dbReference>
<dbReference type="EC" id="2.7.4.1" evidence="6 7"/>
<dbReference type="CDD" id="cd09165">
    <property type="entry name" value="PLDc_PaPPK1_C1_like"/>
    <property type="match status" value="1"/>
</dbReference>
<feature type="domain" description="Polyphosphate kinase N-terminal" evidence="10">
    <location>
        <begin position="12"/>
        <end position="116"/>
    </location>
</feature>
<dbReference type="Pfam" id="PF02503">
    <property type="entry name" value="PP_kinase"/>
    <property type="match status" value="1"/>
</dbReference>
<sequence>MKQLHLSDKHLYFNRELSWLDFNGRVFEEAADPQAPPLERLKFLAITGSNLDEFFMVRVGGLKLLIQSNSQSTDITGATPAKQLMAINERAHAFCTRQYQCLLESIEPALAAAGLRRLRPQDLPESDRSHLQGLFERDILPLLSPIAIANGAAFPPLRNLSMNVAVRLAPHPEIPRSMRYAVVPMPQMLSRVIFLPELRPDELRYVLWEDVVKLFAEQLFPGANIAECVAFRITRNGDLTVEDDAAEELLDDMKRVLKARRTSDCIRLEIEDCASKKLLRALQQELTLDDDSCFLLPGPPGIAAFMALTDLSGFEELCRKPWKPRQAAGADLRKGIFKAISRKDILLVHPYESFEPVQRLVEEAAADPDVLAIKITLYRTSKNSPILAALCQAAQNGKNVTALVELKARFDEERNIIGARELQDAGVQVLHGIRGFKTHSKICLIVRRDSDGIRRYMHFSTGNYNEITARIYSDVSYFTCAPEYGQDASAFFNAITGYSTLRQFHKLDMAPVGIRTRLLDMINGEISRHQAGQKSLIMIKVNSLSDKDMIDALYRAAKAGVRVMLNVRGICCLRPGVPGLSDNISVVSIVDRFLEHARILYFHRGGKPQVFISSADWMTRNLDRRVELLVPIADDDARKRLISMLEIYCSTQQHKGRVLNADGSWKCHVSNPTAKTPSTQDAFCAEAQEDEQLLEQNRRTVFEPVVPPPRKKRKKG</sequence>
<keyword evidence="3 6" id="KW-0547">Nucleotide-binding</keyword>
<feature type="binding site" evidence="6">
    <location>
        <position position="50"/>
    </location>
    <ligand>
        <name>ATP</name>
        <dbReference type="ChEBI" id="CHEBI:30616"/>
    </ligand>
</feature>
<dbReference type="InterPro" id="IPR041108">
    <property type="entry name" value="PP_kinase_C_1"/>
</dbReference>
<dbReference type="EMBL" id="JAUSVL010000001">
    <property type="protein sequence ID" value="MDQ0289629.1"/>
    <property type="molecule type" value="Genomic_DNA"/>
</dbReference>
<evidence type="ECO:0000256" key="6">
    <source>
        <dbReference type="HAMAP-Rule" id="MF_00347"/>
    </source>
</evidence>
<evidence type="ECO:0000256" key="5">
    <source>
        <dbReference type="ARBA" id="ARBA00022840"/>
    </source>
</evidence>
<dbReference type="PANTHER" id="PTHR30218:SF0">
    <property type="entry name" value="POLYPHOSPHATE KINASE"/>
    <property type="match status" value="1"/>
</dbReference>
<dbReference type="PANTHER" id="PTHR30218">
    <property type="entry name" value="POLYPHOSPHATE KINASE"/>
    <property type="match status" value="1"/>
</dbReference>
<dbReference type="AlphaFoldDB" id="A0AAE4AMS5"/>
<keyword evidence="2 6" id="KW-0808">Transferase</keyword>
<dbReference type="NCBIfam" id="NF003918">
    <property type="entry name" value="PRK05443.1-2"/>
    <property type="match status" value="1"/>
</dbReference>
<organism evidence="13 14">
    <name type="scientific">Oligosphaera ethanolica</name>
    <dbReference type="NCBI Taxonomy" id="760260"/>
    <lineage>
        <taxon>Bacteria</taxon>
        <taxon>Pseudomonadati</taxon>
        <taxon>Lentisphaerota</taxon>
        <taxon>Oligosphaeria</taxon>
        <taxon>Oligosphaerales</taxon>
        <taxon>Oligosphaeraceae</taxon>
        <taxon>Oligosphaera</taxon>
    </lineage>
</organism>
<dbReference type="InterPro" id="IPR025198">
    <property type="entry name" value="PPK_N_dom"/>
</dbReference>
<comment type="similarity">
    <text evidence="6 7">Belongs to the polyphosphate kinase 1 (PPK1) family.</text>
</comment>
<keyword evidence="6" id="KW-0460">Magnesium</keyword>
<comment type="caution">
    <text evidence="13">The sequence shown here is derived from an EMBL/GenBank/DDBJ whole genome shotgun (WGS) entry which is preliminary data.</text>
</comment>
<dbReference type="RefSeq" id="WP_307261085.1">
    <property type="nucleotide sequence ID" value="NZ_JAUSVL010000001.1"/>
</dbReference>
<feature type="binding site" evidence="6">
    <location>
        <position position="568"/>
    </location>
    <ligand>
        <name>ATP</name>
        <dbReference type="ChEBI" id="CHEBI:30616"/>
    </ligand>
</feature>
<dbReference type="GO" id="GO:0006799">
    <property type="term" value="P:polyphosphate biosynthetic process"/>
    <property type="evidence" value="ECO:0007669"/>
    <property type="project" value="UniProtKB-UniRule"/>
</dbReference>
<accession>A0AAE4AMS5</accession>
<evidence type="ECO:0000259" key="10">
    <source>
        <dbReference type="Pfam" id="PF13089"/>
    </source>
</evidence>
<feature type="binding site" evidence="6">
    <location>
        <position position="596"/>
    </location>
    <ligand>
        <name>ATP</name>
        <dbReference type="ChEBI" id="CHEBI:30616"/>
    </ligand>
</feature>
<feature type="domain" description="Polyphosphate kinase middle" evidence="9">
    <location>
        <begin position="128"/>
        <end position="308"/>
    </location>
</feature>
<evidence type="ECO:0000256" key="1">
    <source>
        <dbReference type="ARBA" id="ARBA00022553"/>
    </source>
</evidence>
<dbReference type="InterPro" id="IPR003414">
    <property type="entry name" value="PP_kinase"/>
</dbReference>
<comment type="PTM">
    <text evidence="6 7">An intermediate of this reaction is the autophosphorylated ppk in which a phosphate is covalently linked to a histidine residue through a N-P bond.</text>
</comment>
<dbReference type="GO" id="GO:0005524">
    <property type="term" value="F:ATP binding"/>
    <property type="evidence" value="ECO:0007669"/>
    <property type="project" value="UniProtKB-KW"/>
</dbReference>
<dbReference type="NCBIfam" id="TIGR03705">
    <property type="entry name" value="poly_P_kin"/>
    <property type="match status" value="1"/>
</dbReference>
<dbReference type="Gene3D" id="1.20.58.310">
    <property type="entry name" value="Polyphosphate kinase N-terminal domain"/>
    <property type="match status" value="1"/>
</dbReference>
<dbReference type="GO" id="GO:0009358">
    <property type="term" value="C:polyphosphate kinase complex"/>
    <property type="evidence" value="ECO:0007669"/>
    <property type="project" value="InterPro"/>
</dbReference>
<dbReference type="Proteomes" id="UP001238163">
    <property type="component" value="Unassembled WGS sequence"/>
</dbReference>
<dbReference type="InterPro" id="IPR036832">
    <property type="entry name" value="PPK_N_dom_sf"/>
</dbReference>
<keyword evidence="14" id="KW-1185">Reference proteome</keyword>
<comment type="cofactor">
    <cofactor evidence="6">
        <name>Mg(2+)</name>
        <dbReference type="ChEBI" id="CHEBI:18420"/>
    </cofactor>
</comment>
<evidence type="ECO:0000256" key="7">
    <source>
        <dbReference type="RuleBase" id="RU003800"/>
    </source>
</evidence>
<comment type="function">
    <text evidence="6 7">Catalyzes the reversible transfer of the terminal phosphate of ATP to form a long-chain polyphosphate (polyP).</text>
</comment>
<gene>
    <name evidence="6" type="primary">ppk</name>
    <name evidence="13" type="ORF">J3R75_001736</name>
</gene>
<feature type="active site" description="Phosphohistidine intermediate" evidence="6">
    <location>
        <position position="439"/>
    </location>
</feature>
<dbReference type="GO" id="GO:0008976">
    <property type="term" value="F:polyphosphate kinase activity"/>
    <property type="evidence" value="ECO:0007669"/>
    <property type="project" value="UniProtKB-UniRule"/>
</dbReference>
<feature type="domain" description="Polyphosphate kinase C-terminal" evidence="11">
    <location>
        <begin position="509"/>
        <end position="673"/>
    </location>
</feature>